<sequence length="314" mass="36198">MNSSSIQNGSSYVRYPDSFSTAIAKNITVVLLGISINYLNGTLIHTFRKHQVFYHNPRYILFIHLVVNDMIQLTTAITLFVCAYVFYTINTFLCCIILSFAVCTTLNSPLNLAVMAVECYIAVCFPLQHPQMCNIKKIYKVIGCMWALSILSFLPDIFFLAVTEPAKFFSVVLCEATHLIENPIMKKKREVTFAMYLVGVWLVLIYSYIQIFLAARSAKTTNSDAKKARNTILLHSFQLLLCMSTYVYPSVQQLVLILFKRTYLHFLFVWYILLQILPRFLSPIVYGLRDNMFRKHLKKYLSCSATHKVSAHRR</sequence>
<dbReference type="PROSITE" id="PS50262">
    <property type="entry name" value="G_PROTEIN_RECEP_F1_2"/>
    <property type="match status" value="1"/>
</dbReference>
<evidence type="ECO:0000313" key="7">
    <source>
        <dbReference type="Proteomes" id="UP000261520"/>
    </source>
</evidence>
<dbReference type="SUPFAM" id="SSF81321">
    <property type="entry name" value="Family A G protein-coupled receptor-like"/>
    <property type="match status" value="1"/>
</dbReference>
<dbReference type="FunFam" id="1.20.1070.10:FF:000096">
    <property type="entry name" value="Odorant receptor 131-2"/>
    <property type="match status" value="1"/>
</dbReference>
<keyword evidence="2" id="KW-0812">Transmembrane</keyword>
<evidence type="ECO:0000259" key="5">
    <source>
        <dbReference type="PROSITE" id="PS50262"/>
    </source>
</evidence>
<dbReference type="GO" id="GO:0016020">
    <property type="term" value="C:membrane"/>
    <property type="evidence" value="ECO:0007669"/>
    <property type="project" value="UniProtKB-SubCell"/>
</dbReference>
<evidence type="ECO:0000256" key="2">
    <source>
        <dbReference type="ARBA" id="ARBA00022692"/>
    </source>
</evidence>
<organism evidence="6 7">
    <name type="scientific">Periophthalmus magnuspinnatus</name>
    <dbReference type="NCBI Taxonomy" id="409849"/>
    <lineage>
        <taxon>Eukaryota</taxon>
        <taxon>Metazoa</taxon>
        <taxon>Chordata</taxon>
        <taxon>Craniata</taxon>
        <taxon>Vertebrata</taxon>
        <taxon>Euteleostomi</taxon>
        <taxon>Actinopterygii</taxon>
        <taxon>Neopterygii</taxon>
        <taxon>Teleostei</taxon>
        <taxon>Neoteleostei</taxon>
        <taxon>Acanthomorphata</taxon>
        <taxon>Gobiaria</taxon>
        <taxon>Gobiiformes</taxon>
        <taxon>Gobioidei</taxon>
        <taxon>Gobiidae</taxon>
        <taxon>Oxudercinae</taxon>
        <taxon>Periophthalmus</taxon>
    </lineage>
</organism>
<reference evidence="6" key="2">
    <citation type="submission" date="2025-09" db="UniProtKB">
        <authorList>
            <consortium name="Ensembl"/>
        </authorList>
    </citation>
    <scope>IDENTIFICATION</scope>
</reference>
<keyword evidence="4" id="KW-0472">Membrane</keyword>
<dbReference type="GO" id="GO:0004984">
    <property type="term" value="F:olfactory receptor activity"/>
    <property type="evidence" value="ECO:0007669"/>
    <property type="project" value="TreeGrafter"/>
</dbReference>
<dbReference type="Pfam" id="PF00001">
    <property type="entry name" value="7tm_1"/>
    <property type="match status" value="1"/>
</dbReference>
<dbReference type="Proteomes" id="UP000261520">
    <property type="component" value="Unplaced"/>
</dbReference>
<keyword evidence="7" id="KW-1185">Reference proteome</keyword>
<accession>A0A3B4AZK6</accession>
<dbReference type="PRINTS" id="PR00237">
    <property type="entry name" value="GPCRRHODOPSN"/>
</dbReference>
<evidence type="ECO:0000256" key="1">
    <source>
        <dbReference type="ARBA" id="ARBA00004370"/>
    </source>
</evidence>
<dbReference type="Ensembl" id="ENSPMGT00000024195.1">
    <property type="protein sequence ID" value="ENSPMGP00000022717.1"/>
    <property type="gene ID" value="ENSPMGG00000018356.1"/>
</dbReference>
<reference evidence="6" key="1">
    <citation type="submission" date="2025-08" db="UniProtKB">
        <authorList>
            <consortium name="Ensembl"/>
        </authorList>
    </citation>
    <scope>IDENTIFICATION</scope>
</reference>
<evidence type="ECO:0000313" key="6">
    <source>
        <dbReference type="Ensembl" id="ENSPMGP00000022717.1"/>
    </source>
</evidence>
<dbReference type="Gene3D" id="1.20.1070.10">
    <property type="entry name" value="Rhodopsin 7-helix transmembrane proteins"/>
    <property type="match status" value="1"/>
</dbReference>
<protein>
    <recommendedName>
        <fullName evidence="5">G-protein coupled receptors family 1 profile domain-containing protein</fullName>
    </recommendedName>
</protein>
<dbReference type="AlphaFoldDB" id="A0A3B4AZK6"/>
<dbReference type="InterPro" id="IPR000276">
    <property type="entry name" value="GPCR_Rhodpsn"/>
</dbReference>
<comment type="subcellular location">
    <subcellularLocation>
        <location evidence="1">Membrane</location>
    </subcellularLocation>
</comment>
<dbReference type="InterPro" id="IPR017452">
    <property type="entry name" value="GPCR_Rhodpsn_7TM"/>
</dbReference>
<proteinExistence type="predicted"/>
<evidence type="ECO:0000256" key="3">
    <source>
        <dbReference type="ARBA" id="ARBA00022989"/>
    </source>
</evidence>
<feature type="domain" description="G-protein coupled receptors family 1 profile" evidence="5">
    <location>
        <begin position="39"/>
        <end position="286"/>
    </location>
</feature>
<dbReference type="PANTHER" id="PTHR26451">
    <property type="entry name" value="G_PROTEIN_RECEP_F1_2 DOMAIN-CONTAINING PROTEIN"/>
    <property type="match status" value="1"/>
</dbReference>
<dbReference type="InterPro" id="IPR052921">
    <property type="entry name" value="GPCR1_Superfamily_Member"/>
</dbReference>
<dbReference type="CDD" id="cd00637">
    <property type="entry name" value="7tm_classA_rhodopsin-like"/>
    <property type="match status" value="1"/>
</dbReference>
<evidence type="ECO:0000256" key="4">
    <source>
        <dbReference type="ARBA" id="ARBA00023136"/>
    </source>
</evidence>
<name>A0A3B4AZK6_9GOBI</name>
<dbReference type="PANTHER" id="PTHR26451:SF998">
    <property type="entry name" value="ODORANT RECEPTOR-RELATED"/>
    <property type="match status" value="1"/>
</dbReference>
<keyword evidence="3" id="KW-1133">Transmembrane helix</keyword>
<dbReference type="STRING" id="409849.ENSPMGP00000022717"/>
<dbReference type="GO" id="GO:0004930">
    <property type="term" value="F:G protein-coupled receptor activity"/>
    <property type="evidence" value="ECO:0007669"/>
    <property type="project" value="InterPro"/>
</dbReference>
<dbReference type="GO" id="GO:0005549">
    <property type="term" value="F:odorant binding"/>
    <property type="evidence" value="ECO:0007669"/>
    <property type="project" value="TreeGrafter"/>
</dbReference>